<organism evidence="2 3">
    <name type="scientific">Rhynchophorus ferrugineus</name>
    <name type="common">Red palm weevil</name>
    <name type="synonym">Curculio ferrugineus</name>
    <dbReference type="NCBI Taxonomy" id="354439"/>
    <lineage>
        <taxon>Eukaryota</taxon>
        <taxon>Metazoa</taxon>
        <taxon>Ecdysozoa</taxon>
        <taxon>Arthropoda</taxon>
        <taxon>Hexapoda</taxon>
        <taxon>Insecta</taxon>
        <taxon>Pterygota</taxon>
        <taxon>Neoptera</taxon>
        <taxon>Endopterygota</taxon>
        <taxon>Coleoptera</taxon>
        <taxon>Polyphaga</taxon>
        <taxon>Cucujiformia</taxon>
        <taxon>Curculionidae</taxon>
        <taxon>Dryophthorinae</taxon>
        <taxon>Rhynchophorus</taxon>
    </lineage>
</organism>
<protein>
    <submittedName>
        <fullName evidence="2">Uncharacterized protein</fullName>
    </submittedName>
</protein>
<feature type="compositionally biased region" description="Basic and acidic residues" evidence="1">
    <location>
        <begin position="1"/>
        <end position="15"/>
    </location>
</feature>
<keyword evidence="3" id="KW-1185">Reference proteome</keyword>
<dbReference type="EMBL" id="JAACXV010009343">
    <property type="protein sequence ID" value="KAF7275714.1"/>
    <property type="molecule type" value="Genomic_DNA"/>
</dbReference>
<name>A0A834MEU1_RHYFE</name>
<feature type="compositionally biased region" description="Gly residues" evidence="1">
    <location>
        <begin position="20"/>
        <end position="32"/>
    </location>
</feature>
<dbReference type="Proteomes" id="UP000625711">
    <property type="component" value="Unassembled WGS sequence"/>
</dbReference>
<feature type="region of interest" description="Disordered" evidence="1">
    <location>
        <begin position="1"/>
        <end position="37"/>
    </location>
</feature>
<sequence length="125" mass="14035">MASERKRQFKKEISRRIRSWGGGGGAEEGGGVTSAKGNGPFWGCRTVNEGERETERWSVSEKSVGRGCDVGRDIALMPFDIDPIFASGPEILSRKLCVFVCPFRSLRLSYSGPQLRQTEWRKRDH</sequence>
<evidence type="ECO:0000313" key="2">
    <source>
        <dbReference type="EMBL" id="KAF7275714.1"/>
    </source>
</evidence>
<evidence type="ECO:0000256" key="1">
    <source>
        <dbReference type="SAM" id="MobiDB-lite"/>
    </source>
</evidence>
<reference evidence="2" key="1">
    <citation type="submission" date="2020-08" db="EMBL/GenBank/DDBJ databases">
        <title>Genome sequencing and assembly of the red palm weevil Rhynchophorus ferrugineus.</title>
        <authorList>
            <person name="Dias G.B."/>
            <person name="Bergman C.M."/>
            <person name="Manee M."/>
        </authorList>
    </citation>
    <scope>NUCLEOTIDE SEQUENCE</scope>
    <source>
        <strain evidence="2">AA-2017</strain>
        <tissue evidence="2">Whole larva</tissue>
    </source>
</reference>
<accession>A0A834MEU1</accession>
<dbReference type="AlphaFoldDB" id="A0A834MEU1"/>
<evidence type="ECO:0000313" key="3">
    <source>
        <dbReference type="Proteomes" id="UP000625711"/>
    </source>
</evidence>
<comment type="caution">
    <text evidence="2">The sequence shown here is derived from an EMBL/GenBank/DDBJ whole genome shotgun (WGS) entry which is preliminary data.</text>
</comment>
<proteinExistence type="predicted"/>
<gene>
    <name evidence="2" type="ORF">GWI33_011342</name>
</gene>